<organism evidence="5 6">
    <name type="scientific">Ottowia thiooxydans</name>
    <dbReference type="NCBI Taxonomy" id="219182"/>
    <lineage>
        <taxon>Bacteria</taxon>
        <taxon>Pseudomonadati</taxon>
        <taxon>Pseudomonadota</taxon>
        <taxon>Betaproteobacteria</taxon>
        <taxon>Burkholderiales</taxon>
        <taxon>Comamonadaceae</taxon>
        <taxon>Ottowia</taxon>
    </lineage>
</organism>
<feature type="domain" description="HTH gntR-type" evidence="4">
    <location>
        <begin position="2"/>
        <end position="69"/>
    </location>
</feature>
<dbReference type="PANTHER" id="PTHR43537">
    <property type="entry name" value="TRANSCRIPTIONAL REGULATOR, GNTR FAMILY"/>
    <property type="match status" value="1"/>
</dbReference>
<dbReference type="InterPro" id="IPR036388">
    <property type="entry name" value="WH-like_DNA-bd_sf"/>
</dbReference>
<dbReference type="Pfam" id="PF00392">
    <property type="entry name" value="GntR"/>
    <property type="match status" value="1"/>
</dbReference>
<gene>
    <name evidence="5" type="ORF">ABIE13_001545</name>
</gene>
<evidence type="ECO:0000256" key="3">
    <source>
        <dbReference type="ARBA" id="ARBA00023163"/>
    </source>
</evidence>
<dbReference type="SMART" id="SM00895">
    <property type="entry name" value="FCD"/>
    <property type="match status" value="1"/>
</dbReference>
<dbReference type="Proteomes" id="UP001549320">
    <property type="component" value="Unassembled WGS sequence"/>
</dbReference>
<dbReference type="CDD" id="cd07377">
    <property type="entry name" value="WHTH_GntR"/>
    <property type="match status" value="1"/>
</dbReference>
<evidence type="ECO:0000259" key="4">
    <source>
        <dbReference type="PROSITE" id="PS50949"/>
    </source>
</evidence>
<dbReference type="InterPro" id="IPR000524">
    <property type="entry name" value="Tscrpt_reg_HTH_GntR"/>
</dbReference>
<evidence type="ECO:0000256" key="1">
    <source>
        <dbReference type="ARBA" id="ARBA00023015"/>
    </source>
</evidence>
<dbReference type="Gene3D" id="1.10.10.10">
    <property type="entry name" value="Winged helix-like DNA-binding domain superfamily/Winged helix DNA-binding domain"/>
    <property type="match status" value="1"/>
</dbReference>
<sequence length="261" mass="28204">MGSLIESVSAELRQLVLAGELAPDERVVELDLAARLNVSRTPLRLAFAELEREGLFERLPKRGFRVRRVTLDEVAQAIDVRGALEGLAARTAAEMGISAAVRQEFRTCVTEGRRLVDAAAAGNPLNSEEWIAMNIRFHRTLIVAANNPVLAATLAHVAKTPLAAPGAVALGGMQPELEFSFLSRAQSDHEDIVDSIEAREGVRAESLLREHARRSRDNKRRLIQAGVEFPNGGAAVVAAERAKASAPEKAFSATRWEGGMG</sequence>
<evidence type="ECO:0000313" key="6">
    <source>
        <dbReference type="Proteomes" id="UP001549320"/>
    </source>
</evidence>
<evidence type="ECO:0000313" key="5">
    <source>
        <dbReference type="EMBL" id="MET4576436.1"/>
    </source>
</evidence>
<proteinExistence type="predicted"/>
<dbReference type="Gene3D" id="1.20.120.530">
    <property type="entry name" value="GntR ligand-binding domain-like"/>
    <property type="match status" value="1"/>
</dbReference>
<dbReference type="InterPro" id="IPR011711">
    <property type="entry name" value="GntR_C"/>
</dbReference>
<dbReference type="InterPro" id="IPR008920">
    <property type="entry name" value="TF_FadR/GntR_C"/>
</dbReference>
<evidence type="ECO:0000256" key="2">
    <source>
        <dbReference type="ARBA" id="ARBA00023125"/>
    </source>
</evidence>
<comment type="caution">
    <text evidence="5">The sequence shown here is derived from an EMBL/GenBank/DDBJ whole genome shotgun (WGS) entry which is preliminary data.</text>
</comment>
<keyword evidence="2" id="KW-0238">DNA-binding</keyword>
<dbReference type="SUPFAM" id="SSF46785">
    <property type="entry name" value="Winged helix' DNA-binding domain"/>
    <property type="match status" value="1"/>
</dbReference>
<protein>
    <submittedName>
        <fullName evidence="5">GntR family transcriptional regulator of vanillate catabolism</fullName>
    </submittedName>
</protein>
<dbReference type="SMART" id="SM00345">
    <property type="entry name" value="HTH_GNTR"/>
    <property type="match status" value="1"/>
</dbReference>
<name>A0ABV2Q5X6_9BURK</name>
<dbReference type="RefSeq" id="WP_354442520.1">
    <property type="nucleotide sequence ID" value="NZ_JBEPSH010000003.1"/>
</dbReference>
<dbReference type="SUPFAM" id="SSF48008">
    <property type="entry name" value="GntR ligand-binding domain-like"/>
    <property type="match status" value="1"/>
</dbReference>
<dbReference type="InterPro" id="IPR036390">
    <property type="entry name" value="WH_DNA-bd_sf"/>
</dbReference>
<dbReference type="PROSITE" id="PS50949">
    <property type="entry name" value="HTH_GNTR"/>
    <property type="match status" value="1"/>
</dbReference>
<keyword evidence="6" id="KW-1185">Reference proteome</keyword>
<dbReference type="Pfam" id="PF07729">
    <property type="entry name" value="FCD"/>
    <property type="match status" value="1"/>
</dbReference>
<reference evidence="5 6" key="1">
    <citation type="submission" date="2024-06" db="EMBL/GenBank/DDBJ databases">
        <title>Sorghum-associated microbial communities from plants grown in Nebraska, USA.</title>
        <authorList>
            <person name="Schachtman D."/>
        </authorList>
    </citation>
    <scope>NUCLEOTIDE SEQUENCE [LARGE SCALE GENOMIC DNA]</scope>
    <source>
        <strain evidence="5 6">2709</strain>
    </source>
</reference>
<keyword evidence="3" id="KW-0804">Transcription</keyword>
<dbReference type="EMBL" id="JBEPSH010000003">
    <property type="protein sequence ID" value="MET4576436.1"/>
    <property type="molecule type" value="Genomic_DNA"/>
</dbReference>
<keyword evidence="1" id="KW-0805">Transcription regulation</keyword>
<dbReference type="PANTHER" id="PTHR43537:SF51">
    <property type="entry name" value="HTH-TYPE TRANSCRIPTIONAL REGULATOR LGOR-RELATED"/>
    <property type="match status" value="1"/>
</dbReference>
<accession>A0ABV2Q5X6</accession>